<dbReference type="AlphaFoldDB" id="A0A511ZEU3"/>
<feature type="transmembrane region" description="Helical" evidence="1">
    <location>
        <begin position="49"/>
        <end position="68"/>
    </location>
</feature>
<name>A0A511ZEU3_9BACI</name>
<sequence>MYFLLDGLSSSLLYYFNCEGIFDGFYPYFFLNPNEEIPSGVGSYSNDAAFIAVFLFVYIMLSFLLIILNRILMSGDNKKDIFDS</sequence>
<protein>
    <submittedName>
        <fullName evidence="2">Uncharacterized protein</fullName>
    </submittedName>
</protein>
<keyword evidence="1" id="KW-1133">Transmembrane helix</keyword>
<evidence type="ECO:0000256" key="1">
    <source>
        <dbReference type="SAM" id="Phobius"/>
    </source>
</evidence>
<proteinExistence type="predicted"/>
<organism evidence="2 3">
    <name type="scientific">Oceanobacillus sojae</name>
    <dbReference type="NCBI Taxonomy" id="582851"/>
    <lineage>
        <taxon>Bacteria</taxon>
        <taxon>Bacillati</taxon>
        <taxon>Bacillota</taxon>
        <taxon>Bacilli</taxon>
        <taxon>Bacillales</taxon>
        <taxon>Bacillaceae</taxon>
        <taxon>Oceanobacillus</taxon>
    </lineage>
</organism>
<keyword evidence="3" id="KW-1185">Reference proteome</keyword>
<dbReference type="RefSeq" id="WP_147208757.1">
    <property type="nucleotide sequence ID" value="NZ_BJYM01000002.1"/>
</dbReference>
<comment type="caution">
    <text evidence="2">The sequence shown here is derived from an EMBL/GenBank/DDBJ whole genome shotgun (WGS) entry which is preliminary data.</text>
</comment>
<evidence type="ECO:0000313" key="2">
    <source>
        <dbReference type="EMBL" id="GEN85967.1"/>
    </source>
</evidence>
<accession>A0A511ZEU3</accession>
<evidence type="ECO:0000313" key="3">
    <source>
        <dbReference type="Proteomes" id="UP000321558"/>
    </source>
</evidence>
<reference evidence="2 3" key="1">
    <citation type="submission" date="2019-07" db="EMBL/GenBank/DDBJ databases">
        <title>Whole genome shotgun sequence of Oceanobacillus sojae NBRC 105379.</title>
        <authorList>
            <person name="Hosoyama A."/>
            <person name="Uohara A."/>
            <person name="Ohji S."/>
            <person name="Ichikawa N."/>
        </authorList>
    </citation>
    <scope>NUCLEOTIDE SEQUENCE [LARGE SCALE GENOMIC DNA]</scope>
    <source>
        <strain evidence="2 3">NBRC 105379</strain>
    </source>
</reference>
<keyword evidence="1" id="KW-0812">Transmembrane</keyword>
<dbReference type="Proteomes" id="UP000321558">
    <property type="component" value="Unassembled WGS sequence"/>
</dbReference>
<dbReference type="OrthoDB" id="9809977at2"/>
<keyword evidence="1" id="KW-0472">Membrane</keyword>
<gene>
    <name evidence="2" type="ORF">OSO01_07060</name>
</gene>
<dbReference type="EMBL" id="BJYM01000002">
    <property type="protein sequence ID" value="GEN85967.1"/>
    <property type="molecule type" value="Genomic_DNA"/>
</dbReference>